<reference evidence="3 4" key="1">
    <citation type="journal article" date="2016" name="Nat. Commun.">
        <title>Thousands of microbial genomes shed light on interconnected biogeochemical processes in an aquifer system.</title>
        <authorList>
            <person name="Anantharaman K."/>
            <person name="Brown C.T."/>
            <person name="Hug L.A."/>
            <person name="Sharon I."/>
            <person name="Castelle C.J."/>
            <person name="Probst A.J."/>
            <person name="Thomas B.C."/>
            <person name="Singh A."/>
            <person name="Wilkins M.J."/>
            <person name="Karaoz U."/>
            <person name="Brodie E.L."/>
            <person name="Williams K.H."/>
            <person name="Hubbard S.S."/>
            <person name="Banfield J.F."/>
        </authorList>
    </citation>
    <scope>NUCLEOTIDE SEQUENCE [LARGE SCALE GENOMIC DNA]</scope>
</reference>
<dbReference type="InterPro" id="IPR007159">
    <property type="entry name" value="SpoVT-AbrB_dom"/>
</dbReference>
<dbReference type="GO" id="GO:0003677">
    <property type="term" value="F:DNA binding"/>
    <property type="evidence" value="ECO:0007669"/>
    <property type="project" value="UniProtKB-UniRule"/>
</dbReference>
<evidence type="ECO:0000313" key="3">
    <source>
        <dbReference type="EMBL" id="OGG19645.1"/>
    </source>
</evidence>
<accession>A0A1F6A4K8</accession>
<evidence type="ECO:0000259" key="2">
    <source>
        <dbReference type="PROSITE" id="PS51740"/>
    </source>
</evidence>
<organism evidence="3 4">
    <name type="scientific">Candidatus Gottesmanbacteria bacterium RIFCSPHIGHO2_01_FULL_47_48</name>
    <dbReference type="NCBI Taxonomy" id="1798381"/>
    <lineage>
        <taxon>Bacteria</taxon>
        <taxon>Candidatus Gottesmaniibacteriota</taxon>
    </lineage>
</organism>
<dbReference type="NCBIfam" id="TIGR01439">
    <property type="entry name" value="lp_hng_hel_AbrB"/>
    <property type="match status" value="1"/>
</dbReference>
<evidence type="ECO:0000256" key="1">
    <source>
        <dbReference type="PROSITE-ProRule" id="PRU01076"/>
    </source>
</evidence>
<dbReference type="Gene3D" id="2.10.260.10">
    <property type="match status" value="1"/>
</dbReference>
<sequence length="99" mass="11108">MNIGIITQPNVKGQIVIPKDIRDSLGINEQTNLNITMLGDAIYIKPVTSVYSKLDDDDYLKILARTRGAWGPASKEEIGREKARRKLELAASARRKKAW</sequence>
<dbReference type="Pfam" id="PF04014">
    <property type="entry name" value="MazE_antitoxin"/>
    <property type="match status" value="1"/>
</dbReference>
<dbReference type="InterPro" id="IPR037914">
    <property type="entry name" value="SpoVT-AbrB_sf"/>
</dbReference>
<protein>
    <recommendedName>
        <fullName evidence="2">SpoVT-AbrB domain-containing protein</fullName>
    </recommendedName>
</protein>
<dbReference type="SMART" id="SM00966">
    <property type="entry name" value="SpoVT_AbrB"/>
    <property type="match status" value="1"/>
</dbReference>
<dbReference type="AlphaFoldDB" id="A0A1F6A4K8"/>
<dbReference type="SUPFAM" id="SSF89447">
    <property type="entry name" value="AbrB/MazE/MraZ-like"/>
    <property type="match status" value="1"/>
</dbReference>
<dbReference type="Proteomes" id="UP000177871">
    <property type="component" value="Unassembled WGS sequence"/>
</dbReference>
<dbReference type="EMBL" id="MFJK01000005">
    <property type="protein sequence ID" value="OGG19645.1"/>
    <property type="molecule type" value="Genomic_DNA"/>
</dbReference>
<dbReference type="STRING" id="1798381.A2721_00830"/>
<proteinExistence type="predicted"/>
<gene>
    <name evidence="3" type="ORF">A2721_00830</name>
</gene>
<keyword evidence="1" id="KW-0238">DNA-binding</keyword>
<dbReference type="PROSITE" id="PS51740">
    <property type="entry name" value="SPOVT_ABRB"/>
    <property type="match status" value="1"/>
</dbReference>
<comment type="caution">
    <text evidence="3">The sequence shown here is derived from an EMBL/GenBank/DDBJ whole genome shotgun (WGS) entry which is preliminary data.</text>
</comment>
<feature type="domain" description="SpoVT-AbrB" evidence="2">
    <location>
        <begin position="4"/>
        <end position="49"/>
    </location>
</feature>
<name>A0A1F6A4K8_9BACT</name>
<evidence type="ECO:0000313" key="4">
    <source>
        <dbReference type="Proteomes" id="UP000177871"/>
    </source>
</evidence>